<feature type="domain" description="Secretion system C-terminal sorting" evidence="3">
    <location>
        <begin position="213"/>
        <end position="279"/>
    </location>
</feature>
<organism evidence="4 5">
    <name type="scientific">Gilvirhabdus luticola</name>
    <dbReference type="NCBI Taxonomy" id="3079858"/>
    <lineage>
        <taxon>Bacteria</taxon>
        <taxon>Pseudomonadati</taxon>
        <taxon>Bacteroidota</taxon>
        <taxon>Flavobacteriia</taxon>
        <taxon>Flavobacteriales</taxon>
        <taxon>Flavobacteriaceae</taxon>
        <taxon>Gilvirhabdus</taxon>
    </lineage>
</organism>
<evidence type="ECO:0000259" key="3">
    <source>
        <dbReference type="Pfam" id="PF18962"/>
    </source>
</evidence>
<dbReference type="RefSeq" id="WP_316660420.1">
    <property type="nucleotide sequence ID" value="NZ_JAWHTF010000001.1"/>
</dbReference>
<evidence type="ECO:0000256" key="2">
    <source>
        <dbReference type="SAM" id="SignalP"/>
    </source>
</evidence>
<dbReference type="Proteomes" id="UP001268651">
    <property type="component" value="Unassembled WGS sequence"/>
</dbReference>
<evidence type="ECO:0000313" key="4">
    <source>
        <dbReference type="EMBL" id="MDU8884673.1"/>
    </source>
</evidence>
<proteinExistence type="predicted"/>
<gene>
    <name evidence="4" type="ORF">RXV94_00775</name>
</gene>
<feature type="signal peptide" evidence="2">
    <location>
        <begin position="1"/>
        <end position="20"/>
    </location>
</feature>
<keyword evidence="1 2" id="KW-0732">Signal</keyword>
<evidence type="ECO:0000256" key="1">
    <source>
        <dbReference type="ARBA" id="ARBA00022729"/>
    </source>
</evidence>
<name>A0ABU3U2R1_9FLAO</name>
<feature type="chain" id="PRO_5045609834" evidence="2">
    <location>
        <begin position="21"/>
        <end position="281"/>
    </location>
</feature>
<keyword evidence="5" id="KW-1185">Reference proteome</keyword>
<dbReference type="Gene3D" id="2.60.120.260">
    <property type="entry name" value="Galactose-binding domain-like"/>
    <property type="match status" value="1"/>
</dbReference>
<dbReference type="Pfam" id="PF18962">
    <property type="entry name" value="Por_Secre_tail"/>
    <property type="match status" value="1"/>
</dbReference>
<dbReference type="NCBIfam" id="TIGR04183">
    <property type="entry name" value="Por_Secre_tail"/>
    <property type="match status" value="1"/>
</dbReference>
<dbReference type="EMBL" id="JAWHTF010000001">
    <property type="protein sequence ID" value="MDU8884673.1"/>
    <property type="molecule type" value="Genomic_DNA"/>
</dbReference>
<evidence type="ECO:0000313" key="5">
    <source>
        <dbReference type="Proteomes" id="UP001268651"/>
    </source>
</evidence>
<reference evidence="4 5" key="1">
    <citation type="submission" date="2023-10" db="EMBL/GenBank/DDBJ databases">
        <title>Marimonas sp. nov. isolated from tidal mud flat.</title>
        <authorList>
            <person name="Jaincy N.J."/>
            <person name="Srinivasan S."/>
            <person name="Lee S.-S."/>
        </authorList>
    </citation>
    <scope>NUCLEOTIDE SEQUENCE [LARGE SCALE GENOMIC DNA]</scope>
    <source>
        <strain evidence="4 5">MJ-SS3</strain>
    </source>
</reference>
<accession>A0ABU3U2R1</accession>
<sequence length="281" mass="31326">MKIYGLILLFLSLASLNLRGQNSFQGFEGSIDDNWNYNTNIPFYNLNGNDVWGAISGSNGRIDGAYKGISYMAGRDLDNPYSESVSGTSSPEHILTFQTIAVNGAPSELSFRINYVFLDKNDYIYFQVKYDNGSDWSSPDVHTDVFNTSQNGNFATNDWVEFNHTIPSGKSHVRFRLVFYQNGNGYIGLDNVQLLSFPLSIENNKIDGFAYGPNPINNILNLRARVALDKVSVFDISGKEIFSKRGDTKEMTLDVSNLATGVYLAKIESQGLSQTVKVIKR</sequence>
<comment type="caution">
    <text evidence="4">The sequence shown here is derived from an EMBL/GenBank/DDBJ whole genome shotgun (WGS) entry which is preliminary data.</text>
</comment>
<protein>
    <submittedName>
        <fullName evidence="4">T9SS type A sorting domain-containing protein</fullName>
    </submittedName>
</protein>
<dbReference type="InterPro" id="IPR026444">
    <property type="entry name" value="Secre_tail"/>
</dbReference>